<dbReference type="PANTHER" id="PTHR43781">
    <property type="entry name" value="SACCHAROPINE DEHYDROGENASE"/>
    <property type="match status" value="1"/>
</dbReference>
<dbReference type="PANTHER" id="PTHR43781:SF1">
    <property type="entry name" value="SACCHAROPINE DEHYDROGENASE"/>
    <property type="match status" value="1"/>
</dbReference>
<dbReference type="RefSeq" id="WP_158257348.1">
    <property type="nucleotide sequence ID" value="NZ_PTJD01000019.1"/>
</dbReference>
<name>A0A2S6ICR0_9ACTN</name>
<keyword evidence="3" id="KW-1185">Reference proteome</keyword>
<protein>
    <submittedName>
        <fullName evidence="2">Short subunit dehydrogenase-like uncharacterized protein</fullName>
    </submittedName>
</protein>
<dbReference type="EMBL" id="PTJD01000019">
    <property type="protein sequence ID" value="PPK91950.1"/>
    <property type="molecule type" value="Genomic_DNA"/>
</dbReference>
<gene>
    <name evidence="2" type="ORF">CLV92_11931</name>
</gene>
<dbReference type="Pfam" id="PF03435">
    <property type="entry name" value="Sacchrp_dh_NADP"/>
    <property type="match status" value="1"/>
</dbReference>
<evidence type="ECO:0000313" key="2">
    <source>
        <dbReference type="EMBL" id="PPK91950.1"/>
    </source>
</evidence>
<dbReference type="Proteomes" id="UP000239485">
    <property type="component" value="Unassembled WGS sequence"/>
</dbReference>
<dbReference type="SUPFAM" id="SSF51735">
    <property type="entry name" value="NAD(P)-binding Rossmann-fold domains"/>
    <property type="match status" value="1"/>
</dbReference>
<dbReference type="InterPro" id="IPR005097">
    <property type="entry name" value="Sacchrp_dh_NADP-bd"/>
</dbReference>
<dbReference type="OrthoDB" id="4420885at2"/>
<accession>A0A2S6ICR0</accession>
<proteinExistence type="predicted"/>
<feature type="domain" description="Saccharopine dehydrogenase NADP binding" evidence="1">
    <location>
        <begin position="4"/>
        <end position="126"/>
    </location>
</feature>
<evidence type="ECO:0000313" key="3">
    <source>
        <dbReference type="Proteomes" id="UP000239485"/>
    </source>
</evidence>
<reference evidence="2 3" key="1">
    <citation type="submission" date="2018-02" db="EMBL/GenBank/DDBJ databases">
        <title>Genomic Encyclopedia of Archaeal and Bacterial Type Strains, Phase II (KMG-II): from individual species to whole genera.</title>
        <authorList>
            <person name="Goeker M."/>
        </authorList>
    </citation>
    <scope>NUCLEOTIDE SEQUENCE [LARGE SCALE GENOMIC DNA]</scope>
    <source>
        <strain evidence="2 3">DSM 22857</strain>
    </source>
</reference>
<organism evidence="2 3">
    <name type="scientific">Kineococcus xinjiangensis</name>
    <dbReference type="NCBI Taxonomy" id="512762"/>
    <lineage>
        <taxon>Bacteria</taxon>
        <taxon>Bacillati</taxon>
        <taxon>Actinomycetota</taxon>
        <taxon>Actinomycetes</taxon>
        <taxon>Kineosporiales</taxon>
        <taxon>Kineosporiaceae</taxon>
        <taxon>Kineococcus</taxon>
    </lineage>
</organism>
<dbReference type="Gene3D" id="3.40.50.720">
    <property type="entry name" value="NAD(P)-binding Rossmann-like Domain"/>
    <property type="match status" value="1"/>
</dbReference>
<dbReference type="AlphaFoldDB" id="A0A2S6ICR0"/>
<sequence length="313" mass="31765">MSKVLVLGATGRAGQRVSEELLSAGVEVVLAGRDGTRLHDLAERLRLPGEAARVVDVQDEQAVGAAVADVDAVVNTVGPFMLLAAPVIEACLRVAVASVDLANEQPAVQALLARDAAAREAGVTLVTGAGLGLVASEFLTMQLATQSTSAPRAVRSVLLTWNSAPSAGVKASAAAAMQGGSTRYVNGELVHAPIGADRWQAQLAGRLRTLVAAPLGDVEAIRRASGARDVAAYVEAPPGAGVDGDEPGSVVYVEFTDEQGGTRTAAIEPGDSLTVTARIAARTVLGVLEEGRPGAWTPGALLGAGTFRDALGV</sequence>
<comment type="caution">
    <text evidence="2">The sequence shown here is derived from an EMBL/GenBank/DDBJ whole genome shotgun (WGS) entry which is preliminary data.</text>
</comment>
<evidence type="ECO:0000259" key="1">
    <source>
        <dbReference type="Pfam" id="PF03435"/>
    </source>
</evidence>
<dbReference type="InterPro" id="IPR036291">
    <property type="entry name" value="NAD(P)-bd_dom_sf"/>
</dbReference>